<accession>A0A4C1T708</accession>
<dbReference type="InterPro" id="IPR036961">
    <property type="entry name" value="Kinesin_motor_dom_sf"/>
</dbReference>
<dbReference type="GO" id="GO:0016459">
    <property type="term" value="C:myosin complex"/>
    <property type="evidence" value="ECO:0007669"/>
    <property type="project" value="UniProtKB-KW"/>
</dbReference>
<dbReference type="OrthoDB" id="6108017at2759"/>
<dbReference type="InterPro" id="IPR027417">
    <property type="entry name" value="P-loop_NTPase"/>
</dbReference>
<dbReference type="GO" id="GO:0005524">
    <property type="term" value="F:ATP binding"/>
    <property type="evidence" value="ECO:0007669"/>
    <property type="project" value="UniProtKB-KW"/>
</dbReference>
<sequence length="276" mass="31928">MGELLKVNSDELRKWLKTRQIESVNELVLIPNSLEAAIAARDALAKHMYANSFMEYDVNGFLEKNRDAVSKELVNVIRQSKMSLCKQLMDMPEIDTLSADAIKTHTLGGRLIISAAKKQPNEAKLAFKWDAPKIVQQLRACGVLETVRISAAGFPSRWVYLEFYMRYQLLCHRSLANKSDLRQSCQNIAAKWITDEDKYRFGNTQIFFRAGQVAYLEQVRANLRKKYITIIQSVVRRFIWRKRFCVCSILLLVFSVMLGDIWHVKEHKQLESKEPP</sequence>
<evidence type="ECO:0000256" key="3">
    <source>
        <dbReference type="ARBA" id="ARBA00023123"/>
    </source>
</evidence>
<dbReference type="Pfam" id="PF00063">
    <property type="entry name" value="Myosin_head"/>
    <property type="match status" value="1"/>
</dbReference>
<gene>
    <name evidence="9" type="primary">Myo5b</name>
    <name evidence="9" type="ORF">EVAR_72559_1</name>
</gene>
<evidence type="ECO:0000256" key="1">
    <source>
        <dbReference type="ARBA" id="ARBA00022741"/>
    </source>
</evidence>
<comment type="similarity">
    <text evidence="6">Belongs to the TRAFAC class myosin-kinesin ATPase superfamily. Myosin family.</text>
</comment>
<dbReference type="SMART" id="SM00242">
    <property type="entry name" value="MYSc"/>
    <property type="match status" value="1"/>
</dbReference>
<dbReference type="SUPFAM" id="SSF52540">
    <property type="entry name" value="P-loop containing nucleoside triphosphate hydrolases"/>
    <property type="match status" value="1"/>
</dbReference>
<comment type="caution">
    <text evidence="6">Lacks conserved residue(s) required for the propagation of feature annotation.</text>
</comment>
<evidence type="ECO:0000313" key="10">
    <source>
        <dbReference type="Proteomes" id="UP000299102"/>
    </source>
</evidence>
<evidence type="ECO:0000256" key="4">
    <source>
        <dbReference type="ARBA" id="ARBA00023175"/>
    </source>
</evidence>
<dbReference type="Proteomes" id="UP000299102">
    <property type="component" value="Unassembled WGS sequence"/>
</dbReference>
<keyword evidence="10" id="KW-1185">Reference proteome</keyword>
<feature type="transmembrane region" description="Helical" evidence="7">
    <location>
        <begin position="244"/>
        <end position="264"/>
    </location>
</feature>
<dbReference type="GO" id="GO:0007015">
    <property type="term" value="P:actin filament organization"/>
    <property type="evidence" value="ECO:0007669"/>
    <property type="project" value="TreeGrafter"/>
</dbReference>
<dbReference type="Gene3D" id="1.20.5.4820">
    <property type="match status" value="1"/>
</dbReference>
<protein>
    <submittedName>
        <fullName evidence="9">Unconventional myosin-Vb</fullName>
    </submittedName>
</protein>
<keyword evidence="1" id="KW-0547">Nucleotide-binding</keyword>
<dbReference type="GO" id="GO:0005737">
    <property type="term" value="C:cytoplasm"/>
    <property type="evidence" value="ECO:0007669"/>
    <property type="project" value="TreeGrafter"/>
</dbReference>
<keyword evidence="7" id="KW-0812">Transmembrane</keyword>
<dbReference type="PANTHER" id="PTHR13140">
    <property type="entry name" value="MYOSIN"/>
    <property type="match status" value="1"/>
</dbReference>
<evidence type="ECO:0000256" key="6">
    <source>
        <dbReference type="PROSITE-ProRule" id="PRU00782"/>
    </source>
</evidence>
<dbReference type="PROSITE" id="PS51456">
    <property type="entry name" value="MYOSIN_MOTOR"/>
    <property type="match status" value="1"/>
</dbReference>
<comment type="caution">
    <text evidence="9">The sequence shown here is derived from an EMBL/GenBank/DDBJ whole genome shotgun (WGS) entry which is preliminary data.</text>
</comment>
<keyword evidence="3 6" id="KW-0518">Myosin</keyword>
<keyword evidence="2" id="KW-0067">ATP-binding</keyword>
<keyword evidence="5 6" id="KW-0009">Actin-binding</keyword>
<keyword evidence="4" id="KW-0505">Motor protein</keyword>
<dbReference type="Gene3D" id="1.20.120.720">
    <property type="entry name" value="Myosin VI head, motor domain, U50 subdomain"/>
    <property type="match status" value="1"/>
</dbReference>
<dbReference type="GO" id="GO:0016020">
    <property type="term" value="C:membrane"/>
    <property type="evidence" value="ECO:0007669"/>
    <property type="project" value="TreeGrafter"/>
</dbReference>
<evidence type="ECO:0000256" key="2">
    <source>
        <dbReference type="ARBA" id="ARBA00022840"/>
    </source>
</evidence>
<evidence type="ECO:0000313" key="9">
    <source>
        <dbReference type="EMBL" id="GBP09985.1"/>
    </source>
</evidence>
<feature type="domain" description="Myosin motor" evidence="8">
    <location>
        <begin position="120"/>
        <end position="221"/>
    </location>
</feature>
<name>A0A4C1T708_EUMVA</name>
<keyword evidence="7" id="KW-1133">Transmembrane helix</keyword>
<proteinExistence type="inferred from homology"/>
<dbReference type="EMBL" id="BGZK01004619">
    <property type="protein sequence ID" value="GBP09985.1"/>
    <property type="molecule type" value="Genomic_DNA"/>
</dbReference>
<evidence type="ECO:0000259" key="8">
    <source>
        <dbReference type="PROSITE" id="PS51456"/>
    </source>
</evidence>
<keyword evidence="7" id="KW-0472">Membrane</keyword>
<dbReference type="GO" id="GO:0051015">
    <property type="term" value="F:actin filament binding"/>
    <property type="evidence" value="ECO:0007669"/>
    <property type="project" value="TreeGrafter"/>
</dbReference>
<dbReference type="STRING" id="151549.A0A4C1T708"/>
<dbReference type="InterPro" id="IPR001609">
    <property type="entry name" value="Myosin_head_motor_dom-like"/>
</dbReference>
<organism evidence="9 10">
    <name type="scientific">Eumeta variegata</name>
    <name type="common">Bagworm moth</name>
    <name type="synonym">Eumeta japonica</name>
    <dbReference type="NCBI Taxonomy" id="151549"/>
    <lineage>
        <taxon>Eukaryota</taxon>
        <taxon>Metazoa</taxon>
        <taxon>Ecdysozoa</taxon>
        <taxon>Arthropoda</taxon>
        <taxon>Hexapoda</taxon>
        <taxon>Insecta</taxon>
        <taxon>Pterygota</taxon>
        <taxon>Neoptera</taxon>
        <taxon>Endopterygota</taxon>
        <taxon>Lepidoptera</taxon>
        <taxon>Glossata</taxon>
        <taxon>Ditrysia</taxon>
        <taxon>Tineoidea</taxon>
        <taxon>Psychidae</taxon>
        <taxon>Oiketicinae</taxon>
        <taxon>Eumeta</taxon>
    </lineage>
</organism>
<dbReference type="AlphaFoldDB" id="A0A4C1T708"/>
<reference evidence="9 10" key="1">
    <citation type="journal article" date="2019" name="Commun. Biol.">
        <title>The bagworm genome reveals a unique fibroin gene that provides high tensile strength.</title>
        <authorList>
            <person name="Kono N."/>
            <person name="Nakamura H."/>
            <person name="Ohtoshi R."/>
            <person name="Tomita M."/>
            <person name="Numata K."/>
            <person name="Arakawa K."/>
        </authorList>
    </citation>
    <scope>NUCLEOTIDE SEQUENCE [LARGE SCALE GENOMIC DNA]</scope>
</reference>
<evidence type="ECO:0000256" key="5">
    <source>
        <dbReference type="ARBA" id="ARBA00023203"/>
    </source>
</evidence>
<dbReference type="GO" id="GO:0000146">
    <property type="term" value="F:microfilament motor activity"/>
    <property type="evidence" value="ECO:0007669"/>
    <property type="project" value="TreeGrafter"/>
</dbReference>
<dbReference type="Gene3D" id="3.40.850.10">
    <property type="entry name" value="Kinesin motor domain"/>
    <property type="match status" value="1"/>
</dbReference>
<evidence type="ECO:0000256" key="7">
    <source>
        <dbReference type="SAM" id="Phobius"/>
    </source>
</evidence>
<dbReference type="PANTHER" id="PTHR13140:SF706">
    <property type="entry name" value="DILUTE CLASS UNCONVENTIONAL MYOSIN, ISOFORM C"/>
    <property type="match status" value="1"/>
</dbReference>